<evidence type="ECO:0000313" key="2">
    <source>
        <dbReference type="Proteomes" id="UP000740926"/>
    </source>
</evidence>
<dbReference type="InterPro" id="IPR011990">
    <property type="entry name" value="TPR-like_helical_dom_sf"/>
</dbReference>
<evidence type="ECO:0000313" key="1">
    <source>
        <dbReference type="EMBL" id="KAG1553412.1"/>
    </source>
</evidence>
<dbReference type="SUPFAM" id="SSF48452">
    <property type="entry name" value="TPR-like"/>
    <property type="match status" value="1"/>
</dbReference>
<organism evidence="1 2">
    <name type="scientific">Rhizopus delemar</name>
    <dbReference type="NCBI Taxonomy" id="936053"/>
    <lineage>
        <taxon>Eukaryota</taxon>
        <taxon>Fungi</taxon>
        <taxon>Fungi incertae sedis</taxon>
        <taxon>Mucoromycota</taxon>
        <taxon>Mucoromycotina</taxon>
        <taxon>Mucoromycetes</taxon>
        <taxon>Mucorales</taxon>
        <taxon>Mucorineae</taxon>
        <taxon>Rhizopodaceae</taxon>
        <taxon>Rhizopus</taxon>
    </lineage>
</organism>
<reference evidence="1 2" key="1">
    <citation type="journal article" date="2020" name="Microb. Genom.">
        <title>Genetic diversity of clinical and environmental Mucorales isolates obtained from an investigation of mucormycosis cases among solid organ transplant recipients.</title>
        <authorList>
            <person name="Nguyen M.H."/>
            <person name="Kaul D."/>
            <person name="Muto C."/>
            <person name="Cheng S.J."/>
            <person name="Richter R.A."/>
            <person name="Bruno V.M."/>
            <person name="Liu G."/>
            <person name="Beyhan S."/>
            <person name="Sundermann A.J."/>
            <person name="Mounaud S."/>
            <person name="Pasculle A.W."/>
            <person name="Nierman W.C."/>
            <person name="Driscoll E."/>
            <person name="Cumbie R."/>
            <person name="Clancy C.J."/>
            <person name="Dupont C.L."/>
        </authorList>
    </citation>
    <scope>NUCLEOTIDE SEQUENCE [LARGE SCALE GENOMIC DNA]</scope>
    <source>
        <strain evidence="1 2">GL24</strain>
    </source>
</reference>
<keyword evidence="2" id="KW-1185">Reference proteome</keyword>
<name>A0A9P6YPG0_9FUNG</name>
<gene>
    <name evidence="1" type="ORF">G6F50_013055</name>
</gene>
<dbReference type="EMBL" id="JAANIU010004729">
    <property type="protein sequence ID" value="KAG1553412.1"/>
    <property type="molecule type" value="Genomic_DNA"/>
</dbReference>
<dbReference type="Gene3D" id="1.25.40.10">
    <property type="entry name" value="Tetratricopeptide repeat domain"/>
    <property type="match status" value="1"/>
</dbReference>
<comment type="caution">
    <text evidence="1">The sequence shown here is derived from an EMBL/GenBank/DDBJ whole genome shotgun (WGS) entry which is preliminary data.</text>
</comment>
<dbReference type="Proteomes" id="UP000740926">
    <property type="component" value="Unassembled WGS sequence"/>
</dbReference>
<proteinExistence type="predicted"/>
<protein>
    <submittedName>
        <fullName evidence="1">Uncharacterized protein</fullName>
    </submittedName>
</protein>
<sequence length="385" mass="42920">MGVAKLLARTAQVQQARDALEHALAQQQRLPARERLYLKGWQAELEPGGWPLEQWRALAKIYPDSFAGLSNTSWALLQDNRFTEAEPYARAATVPQDPLRLYPMIHLARAQLGVGQPQQAMRTLHQAQILRGNDEADDLEVDVLVAQGLDAQAQQVLMRVPRGDDLQQRMRLRAHLLVSAEQRDCSSLHAAVAADGPAPELIAYQIHQRLQHATVTTLCTPGDVKELESIAAVLRPLLRRNDDSAVGSRSLQLLALTYLAQRQGQHALAAEWLRDHGELLERQRSPVVGKWRRVVLAMAELAQQRPQAARHLLEPSFDGSEPVQAHVVLLQALRAEQDAAGVRREQAWLARHHGQAIAEVASMQVWQPLNVHDIATEATSVRLPR</sequence>
<accession>A0A9P6YPG0</accession>
<dbReference type="AlphaFoldDB" id="A0A9P6YPG0"/>